<dbReference type="EMBL" id="JAUHPX010000005">
    <property type="protein sequence ID" value="MDN4488471.1"/>
    <property type="molecule type" value="Genomic_DNA"/>
</dbReference>
<feature type="transmembrane region" description="Helical" evidence="9">
    <location>
        <begin position="63"/>
        <end position="79"/>
    </location>
</feature>
<keyword evidence="7" id="KW-0067">ATP-binding</keyword>
<feature type="domain" description="Histidine kinase" evidence="10">
    <location>
        <begin position="316"/>
        <end position="404"/>
    </location>
</feature>
<dbReference type="Pfam" id="PF23539">
    <property type="entry name" value="DUF7134"/>
    <property type="match status" value="1"/>
</dbReference>
<evidence type="ECO:0000256" key="7">
    <source>
        <dbReference type="ARBA" id="ARBA00022840"/>
    </source>
</evidence>
<feature type="transmembrane region" description="Helical" evidence="9">
    <location>
        <begin position="132"/>
        <end position="151"/>
    </location>
</feature>
<keyword evidence="4" id="KW-0808">Transferase</keyword>
<dbReference type="GO" id="GO:0000155">
    <property type="term" value="F:phosphorelay sensor kinase activity"/>
    <property type="evidence" value="ECO:0007669"/>
    <property type="project" value="InterPro"/>
</dbReference>
<dbReference type="GO" id="GO:0005524">
    <property type="term" value="F:ATP binding"/>
    <property type="evidence" value="ECO:0007669"/>
    <property type="project" value="UniProtKB-KW"/>
</dbReference>
<dbReference type="SMART" id="SM00387">
    <property type="entry name" value="HATPase_c"/>
    <property type="match status" value="1"/>
</dbReference>
<evidence type="ECO:0000313" key="11">
    <source>
        <dbReference type="EMBL" id="MDN4488471.1"/>
    </source>
</evidence>
<dbReference type="GO" id="GO:0016020">
    <property type="term" value="C:membrane"/>
    <property type="evidence" value="ECO:0007669"/>
    <property type="project" value="InterPro"/>
</dbReference>
<proteinExistence type="predicted"/>
<dbReference type="CDD" id="cd16917">
    <property type="entry name" value="HATPase_UhpB-NarQ-NarX-like"/>
    <property type="match status" value="1"/>
</dbReference>
<keyword evidence="12" id="KW-1185">Reference proteome</keyword>
<keyword evidence="9" id="KW-1133">Transmembrane helix</keyword>
<dbReference type="Gene3D" id="1.20.5.1930">
    <property type="match status" value="1"/>
</dbReference>
<evidence type="ECO:0000256" key="5">
    <source>
        <dbReference type="ARBA" id="ARBA00022741"/>
    </source>
</evidence>
<evidence type="ECO:0000256" key="9">
    <source>
        <dbReference type="SAM" id="Phobius"/>
    </source>
</evidence>
<dbReference type="Pfam" id="PF07730">
    <property type="entry name" value="HisKA_3"/>
    <property type="match status" value="1"/>
</dbReference>
<keyword evidence="9" id="KW-0472">Membrane</keyword>
<dbReference type="AlphaFoldDB" id="A0AAW7M9L7"/>
<evidence type="ECO:0000313" key="12">
    <source>
        <dbReference type="Proteomes" id="UP001172737"/>
    </source>
</evidence>
<dbReference type="InterPro" id="IPR036890">
    <property type="entry name" value="HATPase_C_sf"/>
</dbReference>
<dbReference type="GO" id="GO:0046983">
    <property type="term" value="F:protein dimerization activity"/>
    <property type="evidence" value="ECO:0007669"/>
    <property type="project" value="InterPro"/>
</dbReference>
<reference evidence="11" key="1">
    <citation type="submission" date="2023-06" db="EMBL/GenBank/DDBJ databases">
        <title>Sysu t00039.</title>
        <authorList>
            <person name="Gao L."/>
            <person name="Fang B.-Z."/>
            <person name="Li W.-J."/>
        </authorList>
    </citation>
    <scope>NUCLEOTIDE SEQUENCE</scope>
    <source>
        <strain evidence="11">SYSU T00039</strain>
    </source>
</reference>
<evidence type="ECO:0000256" key="3">
    <source>
        <dbReference type="ARBA" id="ARBA00022553"/>
    </source>
</evidence>
<dbReference type="SUPFAM" id="SSF55874">
    <property type="entry name" value="ATPase domain of HSP90 chaperone/DNA topoisomerase II/histidine kinase"/>
    <property type="match status" value="1"/>
</dbReference>
<evidence type="ECO:0000259" key="10">
    <source>
        <dbReference type="PROSITE" id="PS50109"/>
    </source>
</evidence>
<sequence length="417" mass="44676">MDLKTPRWGDIAIAAALLVLGLIGVSQTVDIGVSRGHPYDAIGVALVVAQVVPLAWRQHYPRLVLWAVLVPWLIAVGFGYPDTAAMFAIYVALYGVAAYVARREALLHGAAVLAVMIAWTTVGVLVTDFVPWTALVAVTLAVIVPMMVGFVDFRRRERLTELEVAHARREQAQRTVAADAVRAERARIARELHDVVAHEITVMTLQAEGARRLAKDSDERVVQALGTISESGRTGLAEMQRMIGVLRASEQEAAEAAEHDRVVAGVPLSDADLAPMPSLAAIPQLAQQVEDAGLPVDLTISGTSHVPAGVELSAYRIVQEALTNAMKHAGPGARATVAVERRRRLVRITVDDDGRGAISDAARLSGGHGLRGMRERVQALGGALEYGPRRGGGFRVMAELPSGDDQVAVPRAKEETR</sequence>
<dbReference type="RefSeq" id="WP_301119538.1">
    <property type="nucleotide sequence ID" value="NZ_JAUHPX010000005.1"/>
</dbReference>
<protein>
    <recommendedName>
        <fullName evidence="2">histidine kinase</fullName>
        <ecNumber evidence="2">2.7.13.3</ecNumber>
    </recommendedName>
</protein>
<dbReference type="InterPro" id="IPR003594">
    <property type="entry name" value="HATPase_dom"/>
</dbReference>
<dbReference type="PROSITE" id="PS50109">
    <property type="entry name" value="HIS_KIN"/>
    <property type="match status" value="1"/>
</dbReference>
<evidence type="ECO:0000256" key="2">
    <source>
        <dbReference type="ARBA" id="ARBA00012438"/>
    </source>
</evidence>
<dbReference type="Proteomes" id="UP001172737">
    <property type="component" value="Unassembled WGS sequence"/>
</dbReference>
<dbReference type="InterPro" id="IPR055558">
    <property type="entry name" value="DUF7134"/>
</dbReference>
<evidence type="ECO:0000256" key="6">
    <source>
        <dbReference type="ARBA" id="ARBA00022777"/>
    </source>
</evidence>
<feature type="transmembrane region" description="Helical" evidence="9">
    <location>
        <begin position="106"/>
        <end position="126"/>
    </location>
</feature>
<evidence type="ECO:0000256" key="4">
    <source>
        <dbReference type="ARBA" id="ARBA00022679"/>
    </source>
</evidence>
<organism evidence="11 12">
    <name type="scientific">Demequina lignilytica</name>
    <dbReference type="NCBI Taxonomy" id="3051663"/>
    <lineage>
        <taxon>Bacteria</taxon>
        <taxon>Bacillati</taxon>
        <taxon>Actinomycetota</taxon>
        <taxon>Actinomycetes</taxon>
        <taxon>Micrococcales</taxon>
        <taxon>Demequinaceae</taxon>
        <taxon>Demequina</taxon>
    </lineage>
</organism>
<dbReference type="PANTHER" id="PTHR24421:SF10">
    <property type="entry name" value="NITRATE_NITRITE SENSOR PROTEIN NARQ"/>
    <property type="match status" value="1"/>
</dbReference>
<keyword evidence="5" id="KW-0547">Nucleotide-binding</keyword>
<name>A0AAW7M9L7_9MICO</name>
<feature type="transmembrane region" description="Helical" evidence="9">
    <location>
        <begin position="38"/>
        <end position="56"/>
    </location>
</feature>
<evidence type="ECO:0000256" key="1">
    <source>
        <dbReference type="ARBA" id="ARBA00000085"/>
    </source>
</evidence>
<comment type="catalytic activity">
    <reaction evidence="1">
        <text>ATP + protein L-histidine = ADP + protein N-phospho-L-histidine.</text>
        <dbReference type="EC" id="2.7.13.3"/>
    </reaction>
</comment>
<comment type="caution">
    <text evidence="11">The sequence shown here is derived from an EMBL/GenBank/DDBJ whole genome shotgun (WGS) entry which is preliminary data.</text>
</comment>
<dbReference type="InterPro" id="IPR005467">
    <property type="entry name" value="His_kinase_dom"/>
</dbReference>
<dbReference type="InterPro" id="IPR050482">
    <property type="entry name" value="Sensor_HK_TwoCompSys"/>
</dbReference>
<dbReference type="PANTHER" id="PTHR24421">
    <property type="entry name" value="NITRATE/NITRITE SENSOR PROTEIN NARX-RELATED"/>
    <property type="match status" value="1"/>
</dbReference>
<keyword evidence="8" id="KW-0902">Two-component regulatory system</keyword>
<keyword evidence="6 11" id="KW-0418">Kinase</keyword>
<dbReference type="Pfam" id="PF02518">
    <property type="entry name" value="HATPase_c"/>
    <property type="match status" value="1"/>
</dbReference>
<keyword evidence="3" id="KW-0597">Phosphoprotein</keyword>
<dbReference type="InterPro" id="IPR011712">
    <property type="entry name" value="Sig_transdc_His_kin_sub3_dim/P"/>
</dbReference>
<keyword evidence="9" id="KW-0812">Transmembrane</keyword>
<gene>
    <name evidence="11" type="ORF">QQX10_09845</name>
</gene>
<evidence type="ECO:0000256" key="8">
    <source>
        <dbReference type="ARBA" id="ARBA00023012"/>
    </source>
</evidence>
<dbReference type="EC" id="2.7.13.3" evidence="2"/>
<accession>A0AAW7M9L7</accession>
<dbReference type="Gene3D" id="3.30.565.10">
    <property type="entry name" value="Histidine kinase-like ATPase, C-terminal domain"/>
    <property type="match status" value="1"/>
</dbReference>
<feature type="transmembrane region" description="Helical" evidence="9">
    <location>
        <begin position="85"/>
        <end position="101"/>
    </location>
</feature>